<gene>
    <name evidence="3" type="ORF">GGP41_004967</name>
</gene>
<dbReference type="AlphaFoldDB" id="A0A8H5ZHX0"/>
<feature type="compositionally biased region" description="Basic and acidic residues" evidence="1">
    <location>
        <begin position="132"/>
        <end position="147"/>
    </location>
</feature>
<protein>
    <recommendedName>
        <fullName evidence="2">Hypervirulence associated protein TUDOR domain-containing protein</fullName>
    </recommendedName>
</protein>
<proteinExistence type="predicted"/>
<evidence type="ECO:0000313" key="3">
    <source>
        <dbReference type="EMBL" id="KAF5849562.1"/>
    </source>
</evidence>
<dbReference type="Proteomes" id="UP000624244">
    <property type="component" value="Unassembled WGS sequence"/>
</dbReference>
<dbReference type="EMBL" id="WNKQ01000008">
    <property type="protein sequence ID" value="KAF5849562.1"/>
    <property type="molecule type" value="Genomic_DNA"/>
</dbReference>
<comment type="caution">
    <text evidence="3">The sequence shown here is derived from an EMBL/GenBank/DDBJ whole genome shotgun (WGS) entry which is preliminary data.</text>
</comment>
<sequence length="259" mass="29108">MRRILPRSKQLLEKVYHVCQPTAAPLHLSIRSYAVTMPSKTNDKYRDLEVREPLKGEVQGGGKECAPSQWSATKGQMMASEHKKRGGDYRVDEKHETATDEECSSAKGYVKIHKKSVSDCTTHWDDPEYMESNEREYRKFQQEERRTKGSSSQEEEGGKKRGRGANAVCANKKAKNTGGGDGEPTGAAGDKTRVPKRGQQVQWHGHGEIDKGQVVEVLYEEKEVEGKRVEASREDPRVVIKSELSGETKVLEPEAVYFE</sequence>
<feature type="region of interest" description="Disordered" evidence="1">
    <location>
        <begin position="132"/>
        <end position="209"/>
    </location>
</feature>
<evidence type="ECO:0000313" key="4">
    <source>
        <dbReference type="Proteomes" id="UP000624244"/>
    </source>
</evidence>
<dbReference type="Pfam" id="PF11160">
    <property type="entry name" value="Hva1_TUDOR"/>
    <property type="match status" value="1"/>
</dbReference>
<evidence type="ECO:0000259" key="2">
    <source>
        <dbReference type="Pfam" id="PF11160"/>
    </source>
</evidence>
<dbReference type="InterPro" id="IPR021331">
    <property type="entry name" value="Hva1_TUDOR"/>
</dbReference>
<feature type="region of interest" description="Disordered" evidence="1">
    <location>
        <begin position="56"/>
        <end position="99"/>
    </location>
</feature>
<feature type="domain" description="Hypervirulence associated protein TUDOR" evidence="2">
    <location>
        <begin position="198"/>
        <end position="256"/>
    </location>
</feature>
<feature type="compositionally biased region" description="Basic and acidic residues" evidence="1">
    <location>
        <begin position="86"/>
        <end position="98"/>
    </location>
</feature>
<evidence type="ECO:0000256" key="1">
    <source>
        <dbReference type="SAM" id="MobiDB-lite"/>
    </source>
</evidence>
<reference evidence="3" key="1">
    <citation type="submission" date="2019-11" db="EMBL/GenBank/DDBJ databases">
        <title>Bipolaris sorokiniana Genome sequencing.</title>
        <authorList>
            <person name="Wang H."/>
        </authorList>
    </citation>
    <scope>NUCLEOTIDE SEQUENCE</scope>
</reference>
<name>A0A8H5ZHX0_COCSA</name>
<accession>A0A8H5ZHX0</accession>
<organism evidence="3 4">
    <name type="scientific">Cochliobolus sativus</name>
    <name type="common">Common root rot and spot blotch fungus</name>
    <name type="synonym">Bipolaris sorokiniana</name>
    <dbReference type="NCBI Taxonomy" id="45130"/>
    <lineage>
        <taxon>Eukaryota</taxon>
        <taxon>Fungi</taxon>
        <taxon>Dikarya</taxon>
        <taxon>Ascomycota</taxon>
        <taxon>Pezizomycotina</taxon>
        <taxon>Dothideomycetes</taxon>
        <taxon>Pleosporomycetidae</taxon>
        <taxon>Pleosporales</taxon>
        <taxon>Pleosporineae</taxon>
        <taxon>Pleosporaceae</taxon>
        <taxon>Bipolaris</taxon>
    </lineage>
</organism>